<dbReference type="PANTHER" id="PTHR33678:SF1">
    <property type="entry name" value="BLL1576 PROTEIN"/>
    <property type="match status" value="1"/>
</dbReference>
<dbReference type="Pfam" id="PF03050">
    <property type="entry name" value="DDE_Tnp_IS66"/>
    <property type="match status" value="1"/>
</dbReference>
<evidence type="ECO:0000259" key="3">
    <source>
        <dbReference type="Pfam" id="PF20042"/>
    </source>
</evidence>
<feature type="domain" description="Transposase IS66 central" evidence="2">
    <location>
        <begin position="187"/>
        <end position="469"/>
    </location>
</feature>
<dbReference type="InterPro" id="IPR045618">
    <property type="entry name" value="DUF6444"/>
</dbReference>
<organism evidence="4 5">
    <name type="scientific">Dictyobacter vulcani</name>
    <dbReference type="NCBI Taxonomy" id="2607529"/>
    <lineage>
        <taxon>Bacteria</taxon>
        <taxon>Bacillati</taxon>
        <taxon>Chloroflexota</taxon>
        <taxon>Ktedonobacteria</taxon>
        <taxon>Ktedonobacterales</taxon>
        <taxon>Dictyobacteraceae</taxon>
        <taxon>Dictyobacter</taxon>
    </lineage>
</organism>
<keyword evidence="5" id="KW-1185">Reference proteome</keyword>
<dbReference type="InterPro" id="IPR052344">
    <property type="entry name" value="Transposase-related"/>
</dbReference>
<evidence type="ECO:0000259" key="2">
    <source>
        <dbReference type="Pfam" id="PF03050"/>
    </source>
</evidence>
<protein>
    <recommendedName>
        <fullName evidence="6">Transposase</fullName>
    </recommendedName>
</protein>
<feature type="compositionally biased region" description="Basic residues" evidence="1">
    <location>
        <begin position="87"/>
        <end position="96"/>
    </location>
</feature>
<accession>A0A5J4KJK1</accession>
<name>A0A5J4KJK1_9CHLR</name>
<dbReference type="AlphaFoldDB" id="A0A5J4KJK1"/>
<dbReference type="NCBIfam" id="NF033517">
    <property type="entry name" value="transpos_IS66"/>
    <property type="match status" value="1"/>
</dbReference>
<evidence type="ECO:0000313" key="5">
    <source>
        <dbReference type="Proteomes" id="UP000326912"/>
    </source>
</evidence>
<dbReference type="Pfam" id="PF20042">
    <property type="entry name" value="DUF6444"/>
    <property type="match status" value="1"/>
</dbReference>
<evidence type="ECO:0000313" key="4">
    <source>
        <dbReference type="EMBL" id="GER86331.1"/>
    </source>
</evidence>
<feature type="domain" description="DUF6444" evidence="3">
    <location>
        <begin position="31"/>
        <end position="110"/>
    </location>
</feature>
<dbReference type="InterPro" id="IPR004291">
    <property type="entry name" value="Transposase_IS66_central"/>
</dbReference>
<feature type="region of interest" description="Disordered" evidence="1">
    <location>
        <begin position="67"/>
        <end position="105"/>
    </location>
</feature>
<evidence type="ECO:0000256" key="1">
    <source>
        <dbReference type="SAM" id="MobiDB-lite"/>
    </source>
</evidence>
<dbReference type="PANTHER" id="PTHR33678">
    <property type="entry name" value="BLL1576 PROTEIN"/>
    <property type="match status" value="1"/>
</dbReference>
<comment type="caution">
    <text evidence="4">The sequence shown here is derived from an EMBL/GenBank/DDBJ whole genome shotgun (WGS) entry which is preliminary data.</text>
</comment>
<sequence>MIEEELLHLRQENALLREVVDQQRETIALQQERLRLQDAQLMKSQAIIEHLEQQLEALKRDVERLQKQLKKDSHNSHLPPSSDRFHRQPKSLRSKSGRASGVQSGHQGHTLMLIDQPDQVIVHTVDHCHHCLTPLHHAPALALERRQIIDLPTKRAVVIEHQSQAKWCPSCQSLSQAPFPSSVRAQVQYSDAFAALAVYLVQYQLLPYERSCELLHDVFGHAMSPGTLTTLIQRCAKQLEPVEILLREALCAQKVIHQDETGCHVGKHNWWVHVTCTAQLTWYVIHAKRGATALHDMNLLAHFIGVSVHDGWKSYRQFACGHALCNVHHLRELTCLAEDWNQAWAAEMKELLLQMKAHVEDAKASGQATLPARLYRCLRNQYSAIVLKGYQANMLDPPAEMSPPKRGRPKQSVALNLLDRLCQQEEAVLTFLYDFAVPFDNSQAERDVRMIKVQQKVSGCFRSIAGAQAFCRIRSYLSTMRKQGQPLLAALESTFTGELVLPAF</sequence>
<proteinExistence type="predicted"/>
<gene>
    <name evidence="4" type="ORF">KDW_04930</name>
</gene>
<evidence type="ECO:0008006" key="6">
    <source>
        <dbReference type="Google" id="ProtNLM"/>
    </source>
</evidence>
<dbReference type="Proteomes" id="UP000326912">
    <property type="component" value="Unassembled WGS sequence"/>
</dbReference>
<dbReference type="EMBL" id="BKZW01000001">
    <property type="protein sequence ID" value="GER86331.1"/>
    <property type="molecule type" value="Genomic_DNA"/>
</dbReference>
<reference evidence="4 5" key="1">
    <citation type="submission" date="2019-10" db="EMBL/GenBank/DDBJ databases">
        <title>Dictyobacter vulcani sp. nov., within the class Ktedonobacteria, isolated from soil of volcanic Mt. Zao.</title>
        <authorList>
            <person name="Zheng Y."/>
            <person name="Wang C.M."/>
            <person name="Sakai Y."/>
            <person name="Abe K."/>
            <person name="Yokota A."/>
            <person name="Yabe S."/>
        </authorList>
    </citation>
    <scope>NUCLEOTIDE SEQUENCE [LARGE SCALE GENOMIC DNA]</scope>
    <source>
        <strain evidence="4 5">W12</strain>
    </source>
</reference>